<dbReference type="Proteomes" id="UP001596415">
    <property type="component" value="Unassembled WGS sequence"/>
</dbReference>
<evidence type="ECO:0008006" key="3">
    <source>
        <dbReference type="Google" id="ProtNLM"/>
    </source>
</evidence>
<protein>
    <recommendedName>
        <fullName evidence="3">STAS/SEC14 domain-containing protein</fullName>
    </recommendedName>
</protein>
<proteinExistence type="predicted"/>
<sequence>MLLKEYVSNNSKISIFEKYAIFSVAKGRKLDQTVANEIRTALKIHYPRSPFVIIREELHELEVDFSVYKKRAMRNLKGLAIVSSNEAVRKRAIEEQSLFDDSFAFFTSIDDAKSWADTFVFI</sequence>
<comment type="caution">
    <text evidence="1">The sequence shown here is derived from an EMBL/GenBank/DDBJ whole genome shotgun (WGS) entry which is preliminary data.</text>
</comment>
<organism evidence="1 2">
    <name type="scientific">Jejudonia soesokkakensis</name>
    <dbReference type="NCBI Taxonomy" id="1323432"/>
    <lineage>
        <taxon>Bacteria</taxon>
        <taxon>Pseudomonadati</taxon>
        <taxon>Bacteroidota</taxon>
        <taxon>Flavobacteriia</taxon>
        <taxon>Flavobacteriales</taxon>
        <taxon>Flavobacteriaceae</taxon>
        <taxon>Jejudonia</taxon>
    </lineage>
</organism>
<keyword evidence="2" id="KW-1185">Reference proteome</keyword>
<name>A0ABW2MQR6_9FLAO</name>
<accession>A0ABW2MQR6</accession>
<evidence type="ECO:0000313" key="2">
    <source>
        <dbReference type="Proteomes" id="UP001596415"/>
    </source>
</evidence>
<evidence type="ECO:0000313" key="1">
    <source>
        <dbReference type="EMBL" id="MFC7357224.1"/>
    </source>
</evidence>
<dbReference type="EMBL" id="JBHTBN010000002">
    <property type="protein sequence ID" value="MFC7357224.1"/>
    <property type="molecule type" value="Genomic_DNA"/>
</dbReference>
<gene>
    <name evidence="1" type="ORF">ACFQO1_05970</name>
</gene>
<dbReference type="RefSeq" id="WP_380217070.1">
    <property type="nucleotide sequence ID" value="NZ_JBHTBN010000002.1"/>
</dbReference>
<reference evidence="2" key="1">
    <citation type="journal article" date="2019" name="Int. J. Syst. Evol. Microbiol.">
        <title>The Global Catalogue of Microorganisms (GCM) 10K type strain sequencing project: providing services to taxonomists for standard genome sequencing and annotation.</title>
        <authorList>
            <consortium name="The Broad Institute Genomics Platform"/>
            <consortium name="The Broad Institute Genome Sequencing Center for Infectious Disease"/>
            <person name="Wu L."/>
            <person name="Ma J."/>
        </authorList>
    </citation>
    <scope>NUCLEOTIDE SEQUENCE [LARGE SCALE GENOMIC DNA]</scope>
    <source>
        <strain evidence="2">CGMCC 1.16306</strain>
    </source>
</reference>